<dbReference type="Gene3D" id="1.10.238.10">
    <property type="entry name" value="EF-hand"/>
    <property type="match status" value="2"/>
</dbReference>
<dbReference type="EMBL" id="JAAWVQ010157754">
    <property type="protein sequence ID" value="MBN3286419.1"/>
    <property type="molecule type" value="Genomic_DNA"/>
</dbReference>
<feature type="domain" description="EF-hand" evidence="2">
    <location>
        <begin position="59"/>
        <end position="94"/>
    </location>
</feature>
<comment type="caution">
    <text evidence="3">The sequence shown here is derived from an EMBL/GenBank/DDBJ whole genome shotgun (WGS) entry which is preliminary data.</text>
</comment>
<organism evidence="3 4">
    <name type="scientific">Polyodon spathula</name>
    <name type="common">North American paddlefish</name>
    <name type="synonym">Squalus spathula</name>
    <dbReference type="NCBI Taxonomy" id="7913"/>
    <lineage>
        <taxon>Eukaryota</taxon>
        <taxon>Metazoa</taxon>
        <taxon>Chordata</taxon>
        <taxon>Craniata</taxon>
        <taxon>Vertebrata</taxon>
        <taxon>Euteleostomi</taxon>
        <taxon>Actinopterygii</taxon>
        <taxon>Chondrostei</taxon>
        <taxon>Acipenseriformes</taxon>
        <taxon>Polyodontidae</taxon>
        <taxon>Polyodon</taxon>
    </lineage>
</organism>
<feature type="non-terminal residue" evidence="3">
    <location>
        <position position="1"/>
    </location>
</feature>
<sequence>MKLKAGVVLHYLFLDNAYCLMSIKNAKILVEYFKMLDVHNKSSLNDIQFYHFLHYTTDLSDKEIMLIFDMLDWNASGEIGFEEFYMLVCILLANQNNVEKQFISRHSRPVFELIDMDGGHTISPAEFQASGFLFNLKGHALNQIFYDFDVSGDENLSYKEFKMFAMACIDKQEQTKREKKKKKEKSTLRSLGACLVKSANP</sequence>
<feature type="non-terminal residue" evidence="3">
    <location>
        <position position="201"/>
    </location>
</feature>
<evidence type="ECO:0000313" key="4">
    <source>
        <dbReference type="Proteomes" id="UP001166093"/>
    </source>
</evidence>
<dbReference type="Proteomes" id="UP001166093">
    <property type="component" value="Unassembled WGS sequence"/>
</dbReference>
<dbReference type="PANTHER" id="PTHR47065">
    <property type="entry name" value="EF-HAND CALCIUM-BINDING DOMAIN-CONTAINING PROTEIN 9"/>
    <property type="match status" value="1"/>
</dbReference>
<dbReference type="PANTHER" id="PTHR47065:SF1">
    <property type="entry name" value="EF-HAND CALCIUM-BINDING DOMAIN-CONTAINING PROTEIN 9"/>
    <property type="match status" value="1"/>
</dbReference>
<dbReference type="PROSITE" id="PS50222">
    <property type="entry name" value="EF_HAND_2"/>
    <property type="match status" value="1"/>
</dbReference>
<reference evidence="3" key="1">
    <citation type="journal article" date="2021" name="Cell">
        <title>Tracing the genetic footprints of vertebrate landing in non-teleost ray-finned fishes.</title>
        <authorList>
            <person name="Bi X."/>
            <person name="Wang K."/>
            <person name="Yang L."/>
            <person name="Pan H."/>
            <person name="Jiang H."/>
            <person name="Wei Q."/>
            <person name="Fang M."/>
            <person name="Yu H."/>
            <person name="Zhu C."/>
            <person name="Cai Y."/>
            <person name="He Y."/>
            <person name="Gan X."/>
            <person name="Zeng H."/>
            <person name="Yu D."/>
            <person name="Zhu Y."/>
            <person name="Jiang H."/>
            <person name="Qiu Q."/>
            <person name="Yang H."/>
            <person name="Zhang Y.E."/>
            <person name="Wang W."/>
            <person name="Zhu M."/>
            <person name="He S."/>
            <person name="Zhang G."/>
        </authorList>
    </citation>
    <scope>NUCLEOTIDE SEQUENCE</scope>
    <source>
        <strain evidence="3">Pddl_001</strain>
    </source>
</reference>
<dbReference type="InterPro" id="IPR002048">
    <property type="entry name" value="EF_hand_dom"/>
</dbReference>
<dbReference type="SUPFAM" id="SSF47473">
    <property type="entry name" value="EF-hand"/>
    <property type="match status" value="1"/>
</dbReference>
<feature type="region of interest" description="Disordered" evidence="1">
    <location>
        <begin position="174"/>
        <end position="201"/>
    </location>
</feature>
<evidence type="ECO:0000256" key="1">
    <source>
        <dbReference type="SAM" id="MobiDB-lite"/>
    </source>
</evidence>
<evidence type="ECO:0000259" key="2">
    <source>
        <dbReference type="PROSITE" id="PS50222"/>
    </source>
</evidence>
<name>A0ABS2YI56_POLSP</name>
<keyword evidence="4" id="KW-1185">Reference proteome</keyword>
<protein>
    <submittedName>
        <fullName evidence="3">EFCB9 protein</fullName>
    </submittedName>
</protein>
<dbReference type="InterPro" id="IPR011992">
    <property type="entry name" value="EF-hand-dom_pair"/>
</dbReference>
<accession>A0ABS2YI56</accession>
<evidence type="ECO:0000313" key="3">
    <source>
        <dbReference type="EMBL" id="MBN3286419.1"/>
    </source>
</evidence>
<gene>
    <name evidence="3" type="primary">Efcab9</name>
    <name evidence="3" type="ORF">GTO93_0012300</name>
</gene>
<proteinExistence type="predicted"/>
<dbReference type="InterPro" id="IPR042798">
    <property type="entry name" value="EFCAB9"/>
</dbReference>
<dbReference type="SMART" id="SM00054">
    <property type="entry name" value="EFh"/>
    <property type="match status" value="2"/>
</dbReference>